<accession>T0BPI7</accession>
<dbReference type="KEGG" id="aaco:K1I37_11720"/>
<dbReference type="GO" id="GO:0009002">
    <property type="term" value="F:serine-type D-Ala-D-Ala carboxypeptidase activity"/>
    <property type="evidence" value="ECO:0007669"/>
    <property type="project" value="UniProtKB-EC"/>
</dbReference>
<dbReference type="SUPFAM" id="SSF53955">
    <property type="entry name" value="Lysozyme-like"/>
    <property type="match status" value="1"/>
</dbReference>
<dbReference type="Gene3D" id="1.10.3810.10">
    <property type="entry name" value="Biosynthetic peptidoglycan transglycosylase-like"/>
    <property type="match status" value="1"/>
</dbReference>
<dbReference type="GO" id="GO:0071555">
    <property type="term" value="P:cell wall organization"/>
    <property type="evidence" value="ECO:0007669"/>
    <property type="project" value="UniProtKB-KW"/>
</dbReference>
<evidence type="ECO:0000256" key="12">
    <source>
        <dbReference type="ARBA" id="ARBA00034000"/>
    </source>
</evidence>
<proteinExistence type="inferred from homology"/>
<accession>A0A9E7CYC8</accession>
<evidence type="ECO:0000256" key="7">
    <source>
        <dbReference type="ARBA" id="ARBA00022801"/>
    </source>
</evidence>
<protein>
    <submittedName>
        <fullName evidence="15">Transglycosylase domain-containing protein</fullName>
    </submittedName>
</protein>
<evidence type="ECO:0000256" key="13">
    <source>
        <dbReference type="ARBA" id="ARBA00049902"/>
    </source>
</evidence>
<evidence type="ECO:0000256" key="1">
    <source>
        <dbReference type="ARBA" id="ARBA00007090"/>
    </source>
</evidence>
<evidence type="ECO:0000256" key="11">
    <source>
        <dbReference type="ARBA" id="ARBA00023316"/>
    </source>
</evidence>
<dbReference type="RefSeq" id="WP_021298071.1">
    <property type="nucleotide sequence ID" value="NZ_AURB01000169.1"/>
</dbReference>
<keyword evidence="8" id="KW-0133">Cell shape</keyword>
<evidence type="ECO:0000256" key="3">
    <source>
        <dbReference type="ARBA" id="ARBA00022645"/>
    </source>
</evidence>
<dbReference type="GO" id="GO:0008360">
    <property type="term" value="P:regulation of cell shape"/>
    <property type="evidence" value="ECO:0007669"/>
    <property type="project" value="UniProtKB-KW"/>
</dbReference>
<keyword evidence="3" id="KW-0121">Carboxypeptidase</keyword>
<dbReference type="GO" id="GO:0009252">
    <property type="term" value="P:peptidoglycan biosynthetic process"/>
    <property type="evidence" value="ECO:0007669"/>
    <property type="project" value="UniProtKB-KW"/>
</dbReference>
<dbReference type="InterPro" id="IPR023346">
    <property type="entry name" value="Lysozyme-like_dom_sf"/>
</dbReference>
<evidence type="ECO:0000256" key="9">
    <source>
        <dbReference type="ARBA" id="ARBA00022984"/>
    </source>
</evidence>
<dbReference type="InterPro" id="IPR050396">
    <property type="entry name" value="Glycosyltr_51/Transpeptidase"/>
</dbReference>
<dbReference type="PANTHER" id="PTHR32282">
    <property type="entry name" value="BINDING PROTEIN TRANSPEPTIDASE, PUTATIVE-RELATED"/>
    <property type="match status" value="1"/>
</dbReference>
<evidence type="ECO:0000256" key="2">
    <source>
        <dbReference type="ARBA" id="ARBA00007739"/>
    </source>
</evidence>
<comment type="similarity">
    <text evidence="2">In the N-terminal section; belongs to the glycosyltransferase 51 family.</text>
</comment>
<evidence type="ECO:0000256" key="6">
    <source>
        <dbReference type="ARBA" id="ARBA00022679"/>
    </source>
</evidence>
<evidence type="ECO:0000259" key="14">
    <source>
        <dbReference type="Pfam" id="PF00912"/>
    </source>
</evidence>
<name>T0BPI7_ALIAG</name>
<keyword evidence="10" id="KW-0511">Multifunctional enzyme</keyword>
<dbReference type="InterPro" id="IPR001264">
    <property type="entry name" value="Glyco_trans_51"/>
</dbReference>
<comment type="similarity">
    <text evidence="1">In the C-terminal section; belongs to the transpeptidase family.</text>
</comment>
<dbReference type="AlphaFoldDB" id="T0BPI7"/>
<dbReference type="Proteomes" id="UP000829401">
    <property type="component" value="Chromosome"/>
</dbReference>
<keyword evidence="6" id="KW-0808">Transferase</keyword>
<evidence type="ECO:0000256" key="10">
    <source>
        <dbReference type="ARBA" id="ARBA00023268"/>
    </source>
</evidence>
<dbReference type="InterPro" id="IPR036950">
    <property type="entry name" value="PBP_transglycosylase"/>
</dbReference>
<dbReference type="PANTHER" id="PTHR32282:SF33">
    <property type="entry name" value="PEPTIDOGLYCAN GLYCOSYLTRANSFERASE"/>
    <property type="match status" value="1"/>
</dbReference>
<dbReference type="STRING" id="1356854.N007_14635"/>
<keyword evidence="16" id="KW-1185">Reference proteome</keyword>
<feature type="domain" description="Glycosyl transferase family 51" evidence="14">
    <location>
        <begin position="45"/>
        <end position="212"/>
    </location>
</feature>
<evidence type="ECO:0000313" key="16">
    <source>
        <dbReference type="Proteomes" id="UP000829401"/>
    </source>
</evidence>
<keyword evidence="11" id="KW-0961">Cell wall biogenesis/degradation</keyword>
<reference evidence="16" key="1">
    <citation type="journal article" date="2022" name="G3 (Bethesda)">
        <title>Unveiling the complete genome sequence of Alicyclobacillus acidoterrestris DSM 3922T, a taint-producing strain.</title>
        <authorList>
            <person name="Leonardo I.C."/>
            <person name="Barreto Crespo M.T."/>
            <person name="Gaspar F.B."/>
        </authorList>
    </citation>
    <scope>NUCLEOTIDE SEQUENCE [LARGE SCALE GENOMIC DNA]</scope>
    <source>
        <strain evidence="16">DSM 3922</strain>
    </source>
</reference>
<dbReference type="FunFam" id="1.10.3810.10:FF:000001">
    <property type="entry name" value="Penicillin-binding protein 1A"/>
    <property type="match status" value="1"/>
</dbReference>
<dbReference type="EMBL" id="CP080467">
    <property type="protein sequence ID" value="UNO47392.1"/>
    <property type="molecule type" value="Genomic_DNA"/>
</dbReference>
<comment type="catalytic activity">
    <reaction evidence="12">
        <text>Preferential cleavage: (Ac)2-L-Lys-D-Ala-|-D-Ala. Also transpeptidation of peptidyl-alanyl moieties that are N-acyl substituents of D-alanine.</text>
        <dbReference type="EC" id="3.4.16.4"/>
    </reaction>
</comment>
<evidence type="ECO:0000256" key="8">
    <source>
        <dbReference type="ARBA" id="ARBA00022960"/>
    </source>
</evidence>
<dbReference type="eggNOG" id="COG0744">
    <property type="taxonomic scope" value="Bacteria"/>
</dbReference>
<keyword evidence="4" id="KW-0645">Protease</keyword>
<dbReference type="GO" id="GO:0006508">
    <property type="term" value="P:proteolysis"/>
    <property type="evidence" value="ECO:0007669"/>
    <property type="project" value="UniProtKB-KW"/>
</dbReference>
<dbReference type="GO" id="GO:0008955">
    <property type="term" value="F:peptidoglycan glycosyltransferase activity"/>
    <property type="evidence" value="ECO:0007669"/>
    <property type="project" value="UniProtKB-EC"/>
</dbReference>
<evidence type="ECO:0000256" key="4">
    <source>
        <dbReference type="ARBA" id="ARBA00022670"/>
    </source>
</evidence>
<dbReference type="Pfam" id="PF00912">
    <property type="entry name" value="Transgly"/>
    <property type="match status" value="1"/>
</dbReference>
<gene>
    <name evidence="15" type="ORF">K1I37_11720</name>
</gene>
<keyword evidence="7" id="KW-0378">Hydrolase</keyword>
<keyword evidence="9" id="KW-0573">Peptidoglycan synthesis</keyword>
<comment type="catalytic activity">
    <reaction evidence="13">
        <text>[GlcNAc-(1-&gt;4)-Mur2Ac(oyl-L-Ala-gamma-D-Glu-L-Lys-D-Ala-D-Ala)](n)-di-trans,octa-cis-undecaprenyl diphosphate + beta-D-GlcNAc-(1-&gt;4)-Mur2Ac(oyl-L-Ala-gamma-D-Glu-L-Lys-D-Ala-D-Ala)-di-trans,octa-cis-undecaprenyl diphosphate = [GlcNAc-(1-&gt;4)-Mur2Ac(oyl-L-Ala-gamma-D-Glu-L-Lys-D-Ala-D-Ala)](n+1)-di-trans,octa-cis-undecaprenyl diphosphate + di-trans,octa-cis-undecaprenyl diphosphate + H(+)</text>
        <dbReference type="Rhea" id="RHEA:23708"/>
        <dbReference type="Rhea" id="RHEA-COMP:9602"/>
        <dbReference type="Rhea" id="RHEA-COMP:9603"/>
        <dbReference type="ChEBI" id="CHEBI:15378"/>
        <dbReference type="ChEBI" id="CHEBI:58405"/>
        <dbReference type="ChEBI" id="CHEBI:60033"/>
        <dbReference type="ChEBI" id="CHEBI:78435"/>
        <dbReference type="EC" id="2.4.99.28"/>
    </reaction>
</comment>
<evidence type="ECO:0000256" key="5">
    <source>
        <dbReference type="ARBA" id="ARBA00022676"/>
    </source>
</evidence>
<sequence length="234" mass="26283">MFRLMKFIFGLAFFVAVCLGAMNLYFHKVFPIAKKVRVAASTIEVSNHVHPLTASEIPSTFREAIIATEDRRFNHDPGIDLVGIARSIVVDIQKDGYVEGGSTITQQLVDNTLLSKRKTMQRKLKQMFYAVGVYDTMSKREVFTLYTNVIYFGHGAYGLHNAAETYFGRSPAQCNEGELTMLAGLPNAPSAYDPLKNYTLARQRQRLVLENMVDAGYISNAKADQIYQEPLRLA</sequence>
<keyword evidence="5" id="KW-0328">Glycosyltransferase</keyword>
<organism evidence="15 16">
    <name type="scientific">Alicyclobacillus acidoterrestris (strain ATCC 49025 / DSM 3922 / CIP 106132 / NCIMB 13137 / GD3B)</name>
    <dbReference type="NCBI Taxonomy" id="1356854"/>
    <lineage>
        <taxon>Bacteria</taxon>
        <taxon>Bacillati</taxon>
        <taxon>Bacillota</taxon>
        <taxon>Bacilli</taxon>
        <taxon>Bacillales</taxon>
        <taxon>Alicyclobacillaceae</taxon>
        <taxon>Alicyclobacillus</taxon>
    </lineage>
</organism>
<evidence type="ECO:0000313" key="15">
    <source>
        <dbReference type="EMBL" id="UNO47392.1"/>
    </source>
</evidence>